<feature type="domain" description="MHD" evidence="6">
    <location>
        <begin position="136"/>
        <end position="366"/>
    </location>
</feature>
<name>A0A0D9WFZ5_9ORYZ</name>
<accession>A0A0D9WFZ5</accession>
<dbReference type="PANTHER" id="PTHR10529">
    <property type="entry name" value="AP COMPLEX SUBUNIT MU"/>
    <property type="match status" value="1"/>
</dbReference>
<dbReference type="SUPFAM" id="SSF49447">
    <property type="entry name" value="Second domain of Mu2 adaptin subunit (ap50) of ap2 adaptor"/>
    <property type="match status" value="1"/>
</dbReference>
<dbReference type="Pfam" id="PF00928">
    <property type="entry name" value="Adap_comp_sub"/>
    <property type="match status" value="1"/>
</dbReference>
<dbReference type="GO" id="GO:0016192">
    <property type="term" value="P:vesicle-mediated transport"/>
    <property type="evidence" value="ECO:0007669"/>
    <property type="project" value="InterPro"/>
</dbReference>
<evidence type="ECO:0000313" key="8">
    <source>
        <dbReference type="Proteomes" id="UP000032180"/>
    </source>
</evidence>
<dbReference type="AlphaFoldDB" id="A0A0D9WFZ5"/>
<evidence type="ECO:0000256" key="1">
    <source>
        <dbReference type="ARBA" id="ARBA00004308"/>
    </source>
</evidence>
<dbReference type="InterPro" id="IPR028565">
    <property type="entry name" value="MHD"/>
</dbReference>
<dbReference type="InterPro" id="IPR036168">
    <property type="entry name" value="AP2_Mu_C_sf"/>
</dbReference>
<keyword evidence="3" id="KW-0653">Protein transport</keyword>
<dbReference type="InterPro" id="IPR011012">
    <property type="entry name" value="Longin-like_dom_sf"/>
</dbReference>
<dbReference type="PROSITE" id="PS51072">
    <property type="entry name" value="MHD"/>
    <property type="match status" value="1"/>
</dbReference>
<evidence type="ECO:0000256" key="4">
    <source>
        <dbReference type="ARBA" id="ARBA00023136"/>
    </source>
</evidence>
<comment type="subcellular location">
    <subcellularLocation>
        <location evidence="1">Endomembrane system</location>
    </subcellularLocation>
</comment>
<evidence type="ECO:0000259" key="6">
    <source>
        <dbReference type="PROSITE" id="PS51072"/>
    </source>
</evidence>
<dbReference type="InterPro" id="IPR001392">
    <property type="entry name" value="Clathrin_mu"/>
</dbReference>
<evidence type="ECO:0000313" key="7">
    <source>
        <dbReference type="EnsemblPlants" id="LPERR05G11670.1"/>
    </source>
</evidence>
<proteinExistence type="predicted"/>
<dbReference type="GO" id="GO:0006886">
    <property type="term" value="P:intracellular protein transport"/>
    <property type="evidence" value="ECO:0007669"/>
    <property type="project" value="InterPro"/>
</dbReference>
<protein>
    <recommendedName>
        <fullName evidence="6">MHD domain-containing protein</fullName>
    </recommendedName>
</protein>
<organism evidence="7 8">
    <name type="scientific">Leersia perrieri</name>
    <dbReference type="NCBI Taxonomy" id="77586"/>
    <lineage>
        <taxon>Eukaryota</taxon>
        <taxon>Viridiplantae</taxon>
        <taxon>Streptophyta</taxon>
        <taxon>Embryophyta</taxon>
        <taxon>Tracheophyta</taxon>
        <taxon>Spermatophyta</taxon>
        <taxon>Magnoliopsida</taxon>
        <taxon>Liliopsida</taxon>
        <taxon>Poales</taxon>
        <taxon>Poaceae</taxon>
        <taxon>BOP clade</taxon>
        <taxon>Oryzoideae</taxon>
        <taxon>Oryzeae</taxon>
        <taxon>Oryzinae</taxon>
        <taxon>Leersia</taxon>
    </lineage>
</organism>
<evidence type="ECO:0000256" key="2">
    <source>
        <dbReference type="ARBA" id="ARBA00022448"/>
    </source>
</evidence>
<evidence type="ECO:0000256" key="3">
    <source>
        <dbReference type="ARBA" id="ARBA00022927"/>
    </source>
</evidence>
<dbReference type="GO" id="GO:0030131">
    <property type="term" value="C:clathrin adaptor complex"/>
    <property type="evidence" value="ECO:0007669"/>
    <property type="project" value="InterPro"/>
</dbReference>
<reference evidence="8" key="2">
    <citation type="submission" date="2013-12" db="EMBL/GenBank/DDBJ databases">
        <authorList>
            <person name="Yu Y."/>
            <person name="Lee S."/>
            <person name="de Baynast K."/>
            <person name="Wissotski M."/>
            <person name="Liu L."/>
            <person name="Talag J."/>
            <person name="Goicoechea J."/>
            <person name="Angelova A."/>
            <person name="Jetty R."/>
            <person name="Kudrna D."/>
            <person name="Golser W."/>
            <person name="Rivera L."/>
            <person name="Zhang J."/>
            <person name="Wing R."/>
        </authorList>
    </citation>
    <scope>NUCLEOTIDE SEQUENCE</scope>
</reference>
<dbReference type="EnsemblPlants" id="LPERR05G11670.1">
    <property type="protein sequence ID" value="LPERR05G11670.1"/>
    <property type="gene ID" value="LPERR05G11670"/>
</dbReference>
<evidence type="ECO:0000256" key="5">
    <source>
        <dbReference type="SAM" id="MobiDB-lite"/>
    </source>
</evidence>
<reference evidence="7" key="3">
    <citation type="submission" date="2015-04" db="UniProtKB">
        <authorList>
            <consortium name="EnsemblPlants"/>
        </authorList>
    </citation>
    <scope>IDENTIFICATION</scope>
</reference>
<dbReference type="GO" id="GO:0012505">
    <property type="term" value="C:endomembrane system"/>
    <property type="evidence" value="ECO:0007669"/>
    <property type="project" value="UniProtKB-SubCell"/>
</dbReference>
<dbReference type="Gramene" id="LPERR05G11670.1">
    <property type="protein sequence ID" value="LPERR05G11670.1"/>
    <property type="gene ID" value="LPERR05G11670"/>
</dbReference>
<feature type="compositionally biased region" description="Basic residues" evidence="5">
    <location>
        <begin position="443"/>
        <end position="456"/>
    </location>
</feature>
<dbReference type="InterPro" id="IPR050431">
    <property type="entry name" value="Adaptor_comp_med_subunit"/>
</dbReference>
<dbReference type="FunFam" id="3.30.450.60:FF:000002">
    <property type="entry name" value="AP-2 complex subunit mu, putative"/>
    <property type="match status" value="1"/>
</dbReference>
<dbReference type="Gene3D" id="3.30.450.60">
    <property type="match status" value="1"/>
</dbReference>
<dbReference type="Gene3D" id="2.60.40.1170">
    <property type="entry name" value="Mu homology domain, subdomain B"/>
    <property type="match status" value="2"/>
</dbReference>
<dbReference type="PRINTS" id="PR00314">
    <property type="entry name" value="CLATHRINADPT"/>
</dbReference>
<dbReference type="CDD" id="cd14837">
    <property type="entry name" value="AP3_Mu_N"/>
    <property type="match status" value="1"/>
</dbReference>
<dbReference type="SUPFAM" id="SSF64356">
    <property type="entry name" value="SNARE-like"/>
    <property type="match status" value="1"/>
</dbReference>
<feature type="region of interest" description="Disordered" evidence="5">
    <location>
        <begin position="440"/>
        <end position="467"/>
    </location>
</feature>
<keyword evidence="2" id="KW-0813">Transport</keyword>
<keyword evidence="4" id="KW-0472">Membrane</keyword>
<reference evidence="7 8" key="1">
    <citation type="submission" date="2012-08" db="EMBL/GenBank/DDBJ databases">
        <title>Oryza genome evolution.</title>
        <authorList>
            <person name="Wing R.A."/>
        </authorList>
    </citation>
    <scope>NUCLEOTIDE SEQUENCE</scope>
</reference>
<keyword evidence="8" id="KW-1185">Reference proteome</keyword>
<sequence length="467" mass="51371">MLQCIFLLSDSGEVMVEKQMTAHRVDRAICGWFWDYVLAHAAGDASKVVVSPTHYLFQVYRNGVTFLACTQVEMPPLMAIEFLSRVADVLTDYLGDLHEDIIKDNFVLVYQILDEMMDNGYPLTTEPNILKEMIAPPNIVSKMLNVVTGKSSNIGNKLPDATASFVPWRTTVVKDASNEVYVNIVEELDACVNRPWESNQILSFVPPDGQFELMSYRVKKLKTTPIYVKPQLTSDSGNCRVNVMVGIKNDPGKPIDSITVQFQLPPLIASADLTANYGTVDILADQTCFWTIGQIPKDKAPSLSGNLRLEEGLTHLHTFPTFEVKFKIMGVALSGLQIDKLEIRNTPHAPYKGFRAQTQAGSLALINGNNPCGHVDDFKRMTDGPLALSSATMADGPLAAAVVSPTAVVTCNNGSGTGEVELSYPIIESVLNPLHGPHVEHHASKRNHRVNTKRSKVGVGNMRRLRP</sequence>
<dbReference type="Proteomes" id="UP000032180">
    <property type="component" value="Chromosome 5"/>
</dbReference>